<gene>
    <name evidence="2" type="ORF">Tdes44962_MAKER05390</name>
</gene>
<evidence type="ECO:0000313" key="3">
    <source>
        <dbReference type="Proteomes" id="UP001138500"/>
    </source>
</evidence>
<feature type="compositionally biased region" description="Acidic residues" evidence="1">
    <location>
        <begin position="149"/>
        <end position="161"/>
    </location>
</feature>
<feature type="region of interest" description="Disordered" evidence="1">
    <location>
        <begin position="1"/>
        <end position="55"/>
    </location>
</feature>
<feature type="region of interest" description="Disordered" evidence="1">
    <location>
        <begin position="121"/>
        <end position="270"/>
    </location>
</feature>
<dbReference type="GO" id="GO:0004386">
    <property type="term" value="F:helicase activity"/>
    <property type="evidence" value="ECO:0007669"/>
    <property type="project" value="UniProtKB-KW"/>
</dbReference>
<dbReference type="EMBL" id="RIBY02002356">
    <property type="protein sequence ID" value="KAH9818196.1"/>
    <property type="molecule type" value="Genomic_DNA"/>
</dbReference>
<proteinExistence type="predicted"/>
<organism evidence="2 3">
    <name type="scientific">Teratosphaeria destructans</name>
    <dbReference type="NCBI Taxonomy" id="418781"/>
    <lineage>
        <taxon>Eukaryota</taxon>
        <taxon>Fungi</taxon>
        <taxon>Dikarya</taxon>
        <taxon>Ascomycota</taxon>
        <taxon>Pezizomycotina</taxon>
        <taxon>Dothideomycetes</taxon>
        <taxon>Dothideomycetidae</taxon>
        <taxon>Mycosphaerellales</taxon>
        <taxon>Teratosphaeriaceae</taxon>
        <taxon>Teratosphaeria</taxon>
    </lineage>
</organism>
<feature type="compositionally biased region" description="Basic and acidic residues" evidence="1">
    <location>
        <begin position="20"/>
        <end position="30"/>
    </location>
</feature>
<dbReference type="Proteomes" id="UP001138500">
    <property type="component" value="Unassembled WGS sequence"/>
</dbReference>
<feature type="compositionally biased region" description="Basic and acidic residues" evidence="1">
    <location>
        <begin position="121"/>
        <end position="132"/>
    </location>
</feature>
<evidence type="ECO:0000256" key="1">
    <source>
        <dbReference type="SAM" id="MobiDB-lite"/>
    </source>
</evidence>
<evidence type="ECO:0000313" key="2">
    <source>
        <dbReference type="EMBL" id="KAH9818196.1"/>
    </source>
</evidence>
<keyword evidence="2" id="KW-0067">ATP-binding</keyword>
<dbReference type="PANTHER" id="PTHR34117:SF1">
    <property type="entry name" value="STYLE CELL-CYCLE INHIBITOR 1"/>
    <property type="match status" value="1"/>
</dbReference>
<dbReference type="InterPro" id="IPR044688">
    <property type="entry name" value="SCI-1-like"/>
</dbReference>
<name>A0A9W7SKK7_9PEZI</name>
<feature type="compositionally biased region" description="Basic residues" evidence="1">
    <location>
        <begin position="7"/>
        <end position="19"/>
    </location>
</feature>
<dbReference type="OrthoDB" id="2139939at2759"/>
<accession>A0A9W7SKK7</accession>
<feature type="compositionally biased region" description="Basic residues" evidence="1">
    <location>
        <begin position="31"/>
        <end position="47"/>
    </location>
</feature>
<reference evidence="2 3" key="2">
    <citation type="journal article" date="2021" name="Curr. Genet.">
        <title>Genetic response to nitrogen starvation in the aggressive Eucalyptus foliar pathogen Teratosphaeria destructans.</title>
        <authorList>
            <person name="Havenga M."/>
            <person name="Wingfield B.D."/>
            <person name="Wingfield M.J."/>
            <person name="Dreyer L.L."/>
            <person name="Roets F."/>
            <person name="Aylward J."/>
        </authorList>
    </citation>
    <scope>NUCLEOTIDE SEQUENCE [LARGE SCALE GENOMIC DNA]</scope>
    <source>
        <strain evidence="2">CMW44962</strain>
    </source>
</reference>
<comment type="caution">
    <text evidence="2">The sequence shown here is derived from an EMBL/GenBank/DDBJ whole genome shotgun (WGS) entry which is preliminary data.</text>
</comment>
<feature type="compositionally biased region" description="Basic and acidic residues" evidence="1">
    <location>
        <begin position="184"/>
        <end position="253"/>
    </location>
</feature>
<dbReference type="AlphaFoldDB" id="A0A9W7SKK7"/>
<keyword evidence="2" id="KW-0347">Helicase</keyword>
<keyword evidence="3" id="KW-1185">Reference proteome</keyword>
<keyword evidence="2" id="KW-0378">Hydrolase</keyword>
<keyword evidence="2" id="KW-0547">Nucleotide-binding</keyword>
<dbReference type="PANTHER" id="PTHR34117">
    <property type="entry name" value="STYLE CELL-CYCLE INHIBITOR 1"/>
    <property type="match status" value="1"/>
</dbReference>
<protein>
    <submittedName>
        <fullName evidence="2">RNA helicase</fullName>
    </submittedName>
</protein>
<reference evidence="2 3" key="1">
    <citation type="journal article" date="2018" name="IMA Fungus">
        <title>IMA Genome-F 10: Nine draft genome sequences of Claviceps purpurea s.lat., including C. arundinis, C. humidiphila, and C. cf. spartinae, pseudomolecules for the pitch canker pathogen Fusarium circinatum, draft genome of Davidsoniella eucalypti, Grosmannia galeiformis, Quambalaria eucalypti, and Teratosphaeria destructans.</title>
        <authorList>
            <person name="Wingfield B.D."/>
            <person name="Liu M."/>
            <person name="Nguyen H.D."/>
            <person name="Lane F.A."/>
            <person name="Morgan S.W."/>
            <person name="De Vos L."/>
            <person name="Wilken P.M."/>
            <person name="Duong T.A."/>
            <person name="Aylward J."/>
            <person name="Coetzee M.P."/>
            <person name="Dadej K."/>
            <person name="De Beer Z.W."/>
            <person name="Findlay W."/>
            <person name="Havenga M."/>
            <person name="Kolarik M."/>
            <person name="Menzies J.G."/>
            <person name="Naidoo K."/>
            <person name="Pochopski O."/>
            <person name="Shoukouhi P."/>
            <person name="Santana Q.C."/>
            <person name="Seifert K.A."/>
            <person name="Soal N."/>
            <person name="Steenkamp E.T."/>
            <person name="Tatham C.T."/>
            <person name="van der Nest M.A."/>
            <person name="Wingfield M.J."/>
        </authorList>
    </citation>
    <scope>NUCLEOTIDE SEQUENCE [LARGE SCALE GENOMIC DNA]</scope>
    <source>
        <strain evidence="2">CMW44962</strain>
    </source>
</reference>
<sequence length="331" mass="38975">MNYTHGNLRHGSRSRSRPPHRADRARDVKRQRSRSPHRHSHHHRHRRSESNQVSLPFRAQALHKRDLAYYRPLFADYLDLQKRKNIEELDEEEVKGRWKSFLGKWNRGELAEGWYDPDTKRRADERHVEPARGRAVPGAKLLENPEQGRDEEVDDEDDDDGYGPALPEGIRNRQGPTVPGSQDLQHRQELADEDREARIAGIRFDRKMDRKTQKERLEELVPRPDPGSRERQLEKKRDAAAVNREFKDAKDGGQMEEMGEDELMGGGDGVNDYRARLKANERKKTEREIRKEEVLRAREAEREERRKGFRAKEERTMEMLKSLARQRFGSD</sequence>